<reference evidence="9" key="1">
    <citation type="submission" date="2022-11" db="UniProtKB">
        <authorList>
            <consortium name="WormBaseParasite"/>
        </authorList>
    </citation>
    <scope>IDENTIFICATION</scope>
</reference>
<proteinExistence type="predicted"/>
<dbReference type="Pfam" id="PF00642">
    <property type="entry name" value="zf-CCCH"/>
    <property type="match status" value="1"/>
</dbReference>
<evidence type="ECO:0000256" key="4">
    <source>
        <dbReference type="ARBA" id="ARBA00022833"/>
    </source>
</evidence>
<evidence type="ECO:0000259" key="7">
    <source>
        <dbReference type="PROSITE" id="PS50103"/>
    </source>
</evidence>
<feature type="zinc finger region" description="C3H1-type" evidence="5">
    <location>
        <begin position="293"/>
        <end position="320"/>
    </location>
</feature>
<dbReference type="InterPro" id="IPR000571">
    <property type="entry name" value="Znf_CCCH"/>
</dbReference>
<feature type="region of interest" description="Disordered" evidence="6">
    <location>
        <begin position="1"/>
        <end position="116"/>
    </location>
</feature>
<keyword evidence="8" id="KW-1185">Reference proteome</keyword>
<feature type="domain" description="C3H1-type" evidence="7">
    <location>
        <begin position="351"/>
        <end position="372"/>
    </location>
</feature>
<feature type="compositionally biased region" description="Polar residues" evidence="6">
    <location>
        <begin position="38"/>
        <end position="53"/>
    </location>
</feature>
<keyword evidence="2" id="KW-0677">Repeat</keyword>
<dbReference type="GO" id="GO:0045892">
    <property type="term" value="P:negative regulation of DNA-templated transcription"/>
    <property type="evidence" value="ECO:0007669"/>
    <property type="project" value="InterPro"/>
</dbReference>
<evidence type="ECO:0000256" key="6">
    <source>
        <dbReference type="SAM" id="MobiDB-lite"/>
    </source>
</evidence>
<feature type="domain" description="C3H1-type" evidence="7">
    <location>
        <begin position="293"/>
        <end position="320"/>
    </location>
</feature>
<keyword evidence="4 5" id="KW-0862">Zinc</keyword>
<evidence type="ECO:0000256" key="2">
    <source>
        <dbReference type="ARBA" id="ARBA00022737"/>
    </source>
</evidence>
<dbReference type="PANTHER" id="PTHR13119">
    <property type="entry name" value="ZINC FINGER CCCH DOMAIN-CONTAINING PROTEI"/>
    <property type="match status" value="1"/>
</dbReference>
<sequence>MADCETEPSASASSPNDDDMEDGELPEEGEICDDEPTPTASTAADPQASSSLLAQKVEERSLKTTGDERSGETSSGRDRKSRERPDRAERASRTSGKYRDFDPKPTPADPTETMLNSWMTGVKQKNKLIPSPSFDPNEEYYGYATNTASDIIKNEDEGGAEPEANGDKDYRTKEPTNGDKDYRWSEAQLEGYPPEAGSPSQIRPASNEFGDSDYRTVSSPRYDPPAHILPAEPSASSGGALPSAASASGGSRRRRRRSGSNDEDGRHSRGRSKRGRHGESPPGNRKSRSSRWGDRPSICKFFREGFCRDGEQCTYSHDAADSVRKPELCKYYQQGYCKKALQCPLLHGEYPCKAFHKGECSKEQCPYSHVPLNDFTKPIFGQMMKDEELAARIHIPTGPTKRKVLLPGGPPPM</sequence>
<name>A0A914UNL0_9BILA</name>
<dbReference type="WBParaSite" id="PSAMB.scaffold1139size35444.g11274.t1">
    <property type="protein sequence ID" value="PSAMB.scaffold1139size35444.g11274.t1"/>
    <property type="gene ID" value="PSAMB.scaffold1139size35444.g11274"/>
</dbReference>
<dbReference type="AlphaFoldDB" id="A0A914UNL0"/>
<dbReference type="GO" id="GO:0008270">
    <property type="term" value="F:zinc ion binding"/>
    <property type="evidence" value="ECO:0007669"/>
    <property type="project" value="UniProtKB-KW"/>
</dbReference>
<evidence type="ECO:0000256" key="3">
    <source>
        <dbReference type="ARBA" id="ARBA00022771"/>
    </source>
</evidence>
<protein>
    <submittedName>
        <fullName evidence="9">C3H1-type domain-containing protein</fullName>
    </submittedName>
</protein>
<dbReference type="Gene3D" id="4.10.1000.10">
    <property type="entry name" value="Zinc finger, CCCH-type"/>
    <property type="match status" value="1"/>
</dbReference>
<feature type="compositionally biased region" description="Low complexity" evidence="6">
    <location>
        <begin position="234"/>
        <end position="250"/>
    </location>
</feature>
<dbReference type="Proteomes" id="UP000887566">
    <property type="component" value="Unplaced"/>
</dbReference>
<keyword evidence="1 5" id="KW-0479">Metal-binding</keyword>
<keyword evidence="3 5" id="KW-0863">Zinc-finger</keyword>
<accession>A0A914UNL0</accession>
<feature type="compositionally biased region" description="Basic and acidic residues" evidence="6">
    <location>
        <begin position="56"/>
        <end position="103"/>
    </location>
</feature>
<dbReference type="Pfam" id="PF14608">
    <property type="entry name" value="zf-CCCH_2"/>
    <property type="match status" value="2"/>
</dbReference>
<dbReference type="InterPro" id="IPR045124">
    <property type="entry name" value="Su(sable)-like"/>
</dbReference>
<dbReference type="SUPFAM" id="SSF90229">
    <property type="entry name" value="CCCH zinc finger"/>
    <property type="match status" value="3"/>
</dbReference>
<dbReference type="InterPro" id="IPR036855">
    <property type="entry name" value="Znf_CCCH_sf"/>
</dbReference>
<evidence type="ECO:0000256" key="1">
    <source>
        <dbReference type="ARBA" id="ARBA00022723"/>
    </source>
</evidence>
<feature type="compositionally biased region" description="Basic and acidic residues" evidence="6">
    <location>
        <begin position="165"/>
        <end position="184"/>
    </location>
</feature>
<evidence type="ECO:0000256" key="5">
    <source>
        <dbReference type="PROSITE-ProRule" id="PRU00723"/>
    </source>
</evidence>
<evidence type="ECO:0000313" key="8">
    <source>
        <dbReference type="Proteomes" id="UP000887566"/>
    </source>
</evidence>
<feature type="compositionally biased region" description="Acidic residues" evidence="6">
    <location>
        <begin position="16"/>
        <end position="36"/>
    </location>
</feature>
<evidence type="ECO:0000313" key="9">
    <source>
        <dbReference type="WBParaSite" id="PSAMB.scaffold1139size35444.g11274.t1"/>
    </source>
</evidence>
<feature type="zinc finger region" description="C3H1-type" evidence="5">
    <location>
        <begin position="324"/>
        <end position="350"/>
    </location>
</feature>
<dbReference type="PROSITE" id="PS50103">
    <property type="entry name" value="ZF_C3H1"/>
    <property type="match status" value="3"/>
</dbReference>
<dbReference type="GO" id="GO:0003723">
    <property type="term" value="F:RNA binding"/>
    <property type="evidence" value="ECO:0007669"/>
    <property type="project" value="InterPro"/>
</dbReference>
<organism evidence="8 9">
    <name type="scientific">Plectus sambesii</name>
    <dbReference type="NCBI Taxonomy" id="2011161"/>
    <lineage>
        <taxon>Eukaryota</taxon>
        <taxon>Metazoa</taxon>
        <taxon>Ecdysozoa</taxon>
        <taxon>Nematoda</taxon>
        <taxon>Chromadorea</taxon>
        <taxon>Plectida</taxon>
        <taxon>Plectina</taxon>
        <taxon>Plectoidea</taxon>
        <taxon>Plectidae</taxon>
        <taxon>Plectus</taxon>
    </lineage>
</organism>
<dbReference type="GO" id="GO:0005634">
    <property type="term" value="C:nucleus"/>
    <property type="evidence" value="ECO:0007669"/>
    <property type="project" value="TreeGrafter"/>
</dbReference>
<dbReference type="PANTHER" id="PTHR13119:SF12">
    <property type="entry name" value="PROTEIN SUPPRESSOR OF SABLE"/>
    <property type="match status" value="1"/>
</dbReference>
<feature type="region of interest" description="Disordered" evidence="6">
    <location>
        <begin position="152"/>
        <end position="292"/>
    </location>
</feature>
<dbReference type="SMART" id="SM00356">
    <property type="entry name" value="ZnF_C3H1"/>
    <property type="match status" value="3"/>
</dbReference>
<feature type="zinc finger region" description="C3H1-type" evidence="5">
    <location>
        <begin position="351"/>
        <end position="372"/>
    </location>
</feature>
<feature type="domain" description="C3H1-type" evidence="7">
    <location>
        <begin position="324"/>
        <end position="350"/>
    </location>
</feature>